<reference evidence="2 3" key="1">
    <citation type="journal article" date="2006" name="Science">
        <title>Genome of rice cluster I archaea -- the key methane producers in the rice rhizosphere.</title>
        <authorList>
            <person name="Erkel C."/>
            <person name="Kube M."/>
            <person name="Reinhardt R."/>
            <person name="Liesack W."/>
        </authorList>
    </citation>
    <scope>NUCLEOTIDE SEQUENCE [LARGE SCALE GENOMIC DNA]</scope>
    <source>
        <strain evidence="3">DSM 22066 / NBRC 105507 / MRE50</strain>
    </source>
</reference>
<organism evidence="2 3">
    <name type="scientific">Methanocella arvoryzae (strain DSM 22066 / NBRC 105507 / MRE50)</name>
    <dbReference type="NCBI Taxonomy" id="351160"/>
    <lineage>
        <taxon>Archaea</taxon>
        <taxon>Methanobacteriati</taxon>
        <taxon>Methanobacteriota</taxon>
        <taxon>Stenosarchaea group</taxon>
        <taxon>Methanomicrobia</taxon>
        <taxon>Methanocellales</taxon>
        <taxon>Methanocellaceae</taxon>
        <taxon>Methanocella</taxon>
    </lineage>
</organism>
<feature type="transmembrane region" description="Helical" evidence="1">
    <location>
        <begin position="111"/>
        <end position="130"/>
    </location>
</feature>
<keyword evidence="1" id="KW-1133">Transmembrane helix</keyword>
<proteinExistence type="predicted"/>
<feature type="transmembrane region" description="Helical" evidence="1">
    <location>
        <begin position="27"/>
        <end position="46"/>
    </location>
</feature>
<dbReference type="EMBL" id="AM114193">
    <property type="protein sequence ID" value="CAJ36843.1"/>
    <property type="molecule type" value="Genomic_DNA"/>
</dbReference>
<dbReference type="AlphaFoldDB" id="Q0W450"/>
<keyword evidence="1" id="KW-0472">Membrane</keyword>
<dbReference type="GeneID" id="5145003"/>
<evidence type="ECO:0000313" key="3">
    <source>
        <dbReference type="Proteomes" id="UP000000663"/>
    </source>
</evidence>
<evidence type="ECO:0000256" key="1">
    <source>
        <dbReference type="SAM" id="Phobius"/>
    </source>
</evidence>
<keyword evidence="3" id="KW-1185">Reference proteome</keyword>
<dbReference type="RefSeq" id="WP_012035719.1">
    <property type="nucleotide sequence ID" value="NC_009464.1"/>
</dbReference>
<gene>
    <name evidence="2" type="ORF">RCIX1598</name>
</gene>
<feature type="transmembrane region" description="Helical" evidence="1">
    <location>
        <begin position="66"/>
        <end position="83"/>
    </location>
</feature>
<dbReference type="Proteomes" id="UP000000663">
    <property type="component" value="Chromosome"/>
</dbReference>
<protein>
    <submittedName>
        <fullName evidence="2">Uncharacterized protein</fullName>
    </submittedName>
</protein>
<accession>Q0W450</accession>
<feature type="transmembrane region" description="Helical" evidence="1">
    <location>
        <begin position="186"/>
        <end position="208"/>
    </location>
</feature>
<name>Q0W450_METAR</name>
<feature type="transmembrane region" description="Helical" evidence="1">
    <location>
        <begin position="150"/>
        <end position="174"/>
    </location>
</feature>
<dbReference type="KEGG" id="rci:RCIX1598"/>
<feature type="transmembrane region" description="Helical" evidence="1">
    <location>
        <begin position="214"/>
        <end position="233"/>
    </location>
</feature>
<keyword evidence="1" id="KW-0812">Transmembrane</keyword>
<evidence type="ECO:0000313" key="2">
    <source>
        <dbReference type="EMBL" id="CAJ36843.1"/>
    </source>
</evidence>
<sequence>MYEEPVLLEKIEKLSPQKITESVFEKVQTFFFLSIIISWSCWMLLLASAKGVIPFQFDVTGNVPGFLLYAGAMTGMWLAAVFLREPGKGLALAELRPMFAVLGNWKKNLHWYPVAILVPLVAELLAPTAYSIAGGSVHGFNPASPDWLQVAALLGLGIHFSIALMIAGPGYLLPMLDKADIGRQKASFIATLITLAWLFPLIMLVVIQHMSSGTGAYMIETVPLALMLFWLYYTARV</sequence>